<comment type="caution">
    <text evidence="4">The sequence shown here is derived from an EMBL/GenBank/DDBJ whole genome shotgun (WGS) entry which is preliminary data.</text>
</comment>
<feature type="signal peptide" evidence="1">
    <location>
        <begin position="1"/>
        <end position="25"/>
    </location>
</feature>
<evidence type="ECO:0000259" key="2">
    <source>
        <dbReference type="Pfam" id="PF13473"/>
    </source>
</evidence>
<protein>
    <recommendedName>
        <fullName evidence="2">EfeO-type cupredoxin-like domain-containing protein</fullName>
    </recommendedName>
</protein>
<dbReference type="PATRIC" id="fig|54915.3.peg.2503"/>
<feature type="chain" id="PRO_5039705837" description="EfeO-type cupredoxin-like domain-containing protein" evidence="1">
    <location>
        <begin position="26"/>
        <end position="152"/>
    </location>
</feature>
<dbReference type="InterPro" id="IPR008972">
    <property type="entry name" value="Cupredoxin"/>
</dbReference>
<evidence type="ECO:0000313" key="3">
    <source>
        <dbReference type="EMBL" id="GED69927.1"/>
    </source>
</evidence>
<sequence length="152" mass="16493">MRHSQMVIRLSVLICGSAAIMYMLAGPNSGQPEQAGKTPAMAQLQIEDRNDLQTAEVKVNGQEFSPEHIKLTAGVLAKVNFRLDPCENCNKQLVSEELDINSTLREGDNFFLMRNLRPGAYTFKNGTGQLAGTITVVASSETQAPQIAADTP</sequence>
<organism evidence="4 5">
    <name type="scientific">Brevibacillus reuszeri</name>
    <dbReference type="NCBI Taxonomy" id="54915"/>
    <lineage>
        <taxon>Bacteria</taxon>
        <taxon>Bacillati</taxon>
        <taxon>Bacillota</taxon>
        <taxon>Bacilli</taxon>
        <taxon>Bacillales</taxon>
        <taxon>Paenibacillaceae</taxon>
        <taxon>Brevibacillus</taxon>
    </lineage>
</organism>
<dbReference type="EMBL" id="BJON01000014">
    <property type="protein sequence ID" value="GED69927.1"/>
    <property type="molecule type" value="Genomic_DNA"/>
</dbReference>
<dbReference type="Gene3D" id="2.60.40.420">
    <property type="entry name" value="Cupredoxins - blue copper proteins"/>
    <property type="match status" value="1"/>
</dbReference>
<dbReference type="AlphaFoldDB" id="A0A0K9YPP7"/>
<dbReference type="Proteomes" id="UP000036834">
    <property type="component" value="Unassembled WGS sequence"/>
</dbReference>
<keyword evidence="1" id="KW-0732">Signal</keyword>
<proteinExistence type="predicted"/>
<reference evidence="5" key="1">
    <citation type="submission" date="2015-07" db="EMBL/GenBank/DDBJ databases">
        <title>Genome sequencing project for genomic taxonomy and phylogenomics of Bacillus-like bacteria.</title>
        <authorList>
            <person name="Liu B."/>
            <person name="Wang J."/>
            <person name="Zhu Y."/>
            <person name="Liu G."/>
            <person name="Chen Q."/>
            <person name="Chen Z."/>
            <person name="Lan J."/>
            <person name="Che J."/>
            <person name="Ge C."/>
            <person name="Shi H."/>
            <person name="Pan Z."/>
            <person name="Liu X."/>
        </authorList>
    </citation>
    <scope>NUCLEOTIDE SEQUENCE [LARGE SCALE GENOMIC DNA]</scope>
    <source>
        <strain evidence="5">DSM 9887</strain>
    </source>
</reference>
<keyword evidence="6" id="KW-1185">Reference proteome</keyword>
<evidence type="ECO:0000256" key="1">
    <source>
        <dbReference type="SAM" id="SignalP"/>
    </source>
</evidence>
<dbReference type="Proteomes" id="UP000319578">
    <property type="component" value="Unassembled WGS sequence"/>
</dbReference>
<gene>
    <name evidence="4" type="ORF">ADS79_17175</name>
    <name evidence="3" type="ORF">BRE01_36290</name>
</gene>
<evidence type="ECO:0000313" key="4">
    <source>
        <dbReference type="EMBL" id="KNB70627.1"/>
    </source>
</evidence>
<dbReference type="STRING" id="54915.ADS79_17175"/>
<reference evidence="4" key="2">
    <citation type="submission" date="2015-07" db="EMBL/GenBank/DDBJ databases">
        <title>MeaNS - Measles Nucleotide Surveillance Program.</title>
        <authorList>
            <person name="Tran T."/>
            <person name="Druce J."/>
        </authorList>
    </citation>
    <scope>NUCLEOTIDE SEQUENCE</scope>
    <source>
        <strain evidence="4">DSM 9887</strain>
    </source>
</reference>
<dbReference type="RefSeq" id="WP_049739630.1">
    <property type="nucleotide sequence ID" value="NZ_BJON01000014.1"/>
</dbReference>
<evidence type="ECO:0000313" key="6">
    <source>
        <dbReference type="Proteomes" id="UP000319578"/>
    </source>
</evidence>
<reference evidence="3 6" key="3">
    <citation type="submission" date="2019-06" db="EMBL/GenBank/DDBJ databases">
        <title>Whole genome shotgun sequence of Brevibacillus reuszeri NBRC 15719.</title>
        <authorList>
            <person name="Hosoyama A."/>
            <person name="Uohara A."/>
            <person name="Ohji S."/>
            <person name="Ichikawa N."/>
        </authorList>
    </citation>
    <scope>NUCLEOTIDE SEQUENCE [LARGE SCALE GENOMIC DNA]</scope>
    <source>
        <strain evidence="3 6">NBRC 15719</strain>
    </source>
</reference>
<accession>A0A0K9YPP7</accession>
<dbReference type="OrthoDB" id="9800141at2"/>
<dbReference type="InterPro" id="IPR028096">
    <property type="entry name" value="EfeO_Cupredoxin"/>
</dbReference>
<feature type="domain" description="EfeO-type cupredoxin-like" evidence="2">
    <location>
        <begin position="48"/>
        <end position="136"/>
    </location>
</feature>
<dbReference type="EMBL" id="LGIQ01000009">
    <property type="protein sequence ID" value="KNB70627.1"/>
    <property type="molecule type" value="Genomic_DNA"/>
</dbReference>
<dbReference type="Pfam" id="PF13473">
    <property type="entry name" value="Cupredoxin_1"/>
    <property type="match status" value="1"/>
</dbReference>
<name>A0A0K9YPP7_9BACL</name>
<evidence type="ECO:0000313" key="5">
    <source>
        <dbReference type="Proteomes" id="UP000036834"/>
    </source>
</evidence>